<gene>
    <name evidence="1" type="ORF">ASCRUDRAFT_70991</name>
</gene>
<organism evidence="1 2">
    <name type="scientific">Ascoidea rubescens DSM 1968</name>
    <dbReference type="NCBI Taxonomy" id="1344418"/>
    <lineage>
        <taxon>Eukaryota</taxon>
        <taxon>Fungi</taxon>
        <taxon>Dikarya</taxon>
        <taxon>Ascomycota</taxon>
        <taxon>Saccharomycotina</taxon>
        <taxon>Saccharomycetes</taxon>
        <taxon>Ascoideaceae</taxon>
        <taxon>Ascoidea</taxon>
    </lineage>
</organism>
<accession>A0A1D2VFX1</accession>
<sequence length="259" mass="29884">MQNNTFFNGTKHPVLLKFPSSLLKGFSKGSVNFRENLTALINRAYNKPRLRYNIILTERIKHHDDILLDLGLDKSSSNCYIYCLLVPRDWLGFTSDELIERFQKSTTTNSTQTVLIEHESEFRFNKEINDRVVGIIGIKPFQDLDQTSLSNVYGESYSNMLELTSFCSFKSKTGPLLFNLMKNDIHLSFPQNFKKIVAIVIVEHNLVFYYEKILNFIKIDNSIVKIKLKSGQSTEKNVLLEGGIKATRDFHLQSLYINL</sequence>
<proteinExistence type="predicted"/>
<dbReference type="GeneID" id="30965508"/>
<dbReference type="RefSeq" id="XP_020046796.1">
    <property type="nucleotide sequence ID" value="XM_020191872.1"/>
</dbReference>
<dbReference type="Proteomes" id="UP000095038">
    <property type="component" value="Unassembled WGS sequence"/>
</dbReference>
<protein>
    <submittedName>
        <fullName evidence="1">Uncharacterized protein</fullName>
    </submittedName>
</protein>
<dbReference type="FunCoup" id="A0A1D2VFX1">
    <property type="interactions" value="7"/>
</dbReference>
<evidence type="ECO:0000313" key="1">
    <source>
        <dbReference type="EMBL" id="ODV60489.1"/>
    </source>
</evidence>
<evidence type="ECO:0000313" key="2">
    <source>
        <dbReference type="Proteomes" id="UP000095038"/>
    </source>
</evidence>
<dbReference type="InParanoid" id="A0A1D2VFX1"/>
<dbReference type="EMBL" id="KV454482">
    <property type="protein sequence ID" value="ODV60489.1"/>
    <property type="molecule type" value="Genomic_DNA"/>
</dbReference>
<name>A0A1D2VFX1_9ASCO</name>
<keyword evidence="2" id="KW-1185">Reference proteome</keyword>
<reference evidence="2" key="1">
    <citation type="submission" date="2016-05" db="EMBL/GenBank/DDBJ databases">
        <title>Comparative genomics of biotechnologically important yeasts.</title>
        <authorList>
            <consortium name="DOE Joint Genome Institute"/>
            <person name="Riley R."/>
            <person name="Haridas S."/>
            <person name="Wolfe K.H."/>
            <person name="Lopes M.R."/>
            <person name="Hittinger C.T."/>
            <person name="Goker M."/>
            <person name="Salamov A."/>
            <person name="Wisecaver J."/>
            <person name="Long T.M."/>
            <person name="Aerts A.L."/>
            <person name="Barry K."/>
            <person name="Choi C."/>
            <person name="Clum A."/>
            <person name="Coughlan A.Y."/>
            <person name="Deshpande S."/>
            <person name="Douglass A.P."/>
            <person name="Hanson S.J."/>
            <person name="Klenk H.-P."/>
            <person name="Labutti K."/>
            <person name="Lapidus A."/>
            <person name="Lindquist E."/>
            <person name="Lipzen A."/>
            <person name="Meier-Kolthoff J.P."/>
            <person name="Ohm R.A."/>
            <person name="Otillar R.P."/>
            <person name="Pangilinan J."/>
            <person name="Peng Y."/>
            <person name="Rokas A."/>
            <person name="Rosa C.A."/>
            <person name="Scheuner C."/>
            <person name="Sibirny A.A."/>
            <person name="Slot J.C."/>
            <person name="Stielow J.B."/>
            <person name="Sun H."/>
            <person name="Kurtzman C.P."/>
            <person name="Blackwell M."/>
            <person name="Grigoriev I.V."/>
            <person name="Jeffries T.W."/>
        </authorList>
    </citation>
    <scope>NUCLEOTIDE SEQUENCE [LARGE SCALE GENOMIC DNA]</scope>
    <source>
        <strain evidence="2">DSM 1968</strain>
    </source>
</reference>
<dbReference type="AlphaFoldDB" id="A0A1D2VFX1"/>
<dbReference type="OrthoDB" id="4062597at2759"/>